<comment type="catalytic activity">
    <reaction evidence="12">
        <text>Zn(2+)(in) + 2 H(+)(out) = Zn(2+)(out) + 2 H(+)(in)</text>
        <dbReference type="Rhea" id="RHEA:72627"/>
        <dbReference type="ChEBI" id="CHEBI:15378"/>
        <dbReference type="ChEBI" id="CHEBI:29105"/>
    </reaction>
</comment>
<feature type="transmembrane region" description="Helical" evidence="14">
    <location>
        <begin position="176"/>
        <end position="195"/>
    </location>
</feature>
<evidence type="ECO:0000259" key="15">
    <source>
        <dbReference type="Pfam" id="PF01545"/>
    </source>
</evidence>
<evidence type="ECO:0000313" key="17">
    <source>
        <dbReference type="EnsemblMetazoa" id="XP_014240279.1"/>
    </source>
</evidence>
<dbReference type="GO" id="GO:0005385">
    <property type="term" value="F:zinc ion transmembrane transporter activity"/>
    <property type="evidence" value="ECO:0007669"/>
    <property type="project" value="UniProtKB-ARBA"/>
</dbReference>
<dbReference type="InterPro" id="IPR036837">
    <property type="entry name" value="Cation_efflux_CTD_sf"/>
</dbReference>
<feature type="transmembrane region" description="Helical" evidence="14">
    <location>
        <begin position="285"/>
        <end position="302"/>
    </location>
</feature>
<dbReference type="KEGG" id="clec:106661423"/>
<dbReference type="PANTHER" id="PTHR11562:SF84">
    <property type="entry name" value="LD05335P"/>
    <property type="match status" value="1"/>
</dbReference>
<dbReference type="SUPFAM" id="SSF161111">
    <property type="entry name" value="Cation efflux protein transmembrane domain-like"/>
    <property type="match status" value="1"/>
</dbReference>
<dbReference type="OMA" id="NGLHTWS"/>
<feature type="transmembrane region" description="Helical" evidence="14">
    <location>
        <begin position="251"/>
        <end position="273"/>
    </location>
</feature>
<dbReference type="FunFam" id="1.20.1510.10:FF:000002">
    <property type="entry name" value="zinc transporter 3 isoform X1"/>
    <property type="match status" value="1"/>
</dbReference>
<dbReference type="AlphaFoldDB" id="A0A8I6RAK9"/>
<evidence type="ECO:0000256" key="4">
    <source>
        <dbReference type="ARBA" id="ARBA00022692"/>
    </source>
</evidence>
<sequence length="396" mass="43575">MAGHSRSIRINPLHEEYYRERRMRRSEAAYYGDGDSSDSPPYMKAQDKTTTAATAAPGPGRRICPDDEADVPLLNGIDGYNYNPPEVRDYCKEPMPMTNSQAWKKLVAATTMCLMFMVVELVGGYIAGSLAVMTDAAHLLSDCVGFLVGLFAVWISGQPPTNRFTYGYHRAEVLGALLSISVIWILTGIFIYLAVERLVKADFEIHADAMLIVSAIGIAINIIMGCILHTGHGHNHHHGGASNEDNINVKAAVVHVIGDLIQSTGVFISALVIKFYPSAKIVDPMCTFLCCILVMCSTIPVLRESVWVLLESFPPELDYIQLHTALSRLEGVQDVHSLHVWALSPAKYIATAHLAVGGFADKEEVLQRAQSLLHEKFRLERSTIQVERSLGDIIAQ</sequence>
<dbReference type="InterPro" id="IPR050681">
    <property type="entry name" value="CDF/SLC30A"/>
</dbReference>
<evidence type="ECO:0000256" key="2">
    <source>
        <dbReference type="ARBA" id="ARBA00008873"/>
    </source>
</evidence>
<reference evidence="17" key="1">
    <citation type="submission" date="2022-01" db="UniProtKB">
        <authorList>
            <consortium name="EnsemblMetazoa"/>
        </authorList>
    </citation>
    <scope>IDENTIFICATION</scope>
</reference>
<evidence type="ECO:0000256" key="9">
    <source>
        <dbReference type="ARBA" id="ARBA00023065"/>
    </source>
</evidence>
<organism evidence="17 18">
    <name type="scientific">Cimex lectularius</name>
    <name type="common">Bed bug</name>
    <name type="synonym">Acanthia lectularia</name>
    <dbReference type="NCBI Taxonomy" id="79782"/>
    <lineage>
        <taxon>Eukaryota</taxon>
        <taxon>Metazoa</taxon>
        <taxon>Ecdysozoa</taxon>
        <taxon>Arthropoda</taxon>
        <taxon>Hexapoda</taxon>
        <taxon>Insecta</taxon>
        <taxon>Pterygota</taxon>
        <taxon>Neoptera</taxon>
        <taxon>Paraneoptera</taxon>
        <taxon>Hemiptera</taxon>
        <taxon>Heteroptera</taxon>
        <taxon>Panheteroptera</taxon>
        <taxon>Cimicomorpha</taxon>
        <taxon>Cimicidae</taxon>
        <taxon>Cimex</taxon>
    </lineage>
</organism>
<evidence type="ECO:0000256" key="14">
    <source>
        <dbReference type="SAM" id="Phobius"/>
    </source>
</evidence>
<protein>
    <recommendedName>
        <fullName evidence="19">Zinc transporter</fullName>
    </recommendedName>
</protein>
<keyword evidence="10 14" id="KW-0472">Membrane</keyword>
<dbReference type="InterPro" id="IPR002524">
    <property type="entry name" value="Cation_efflux"/>
</dbReference>
<dbReference type="Pfam" id="PF01545">
    <property type="entry name" value="Cation_efflux"/>
    <property type="match status" value="1"/>
</dbReference>
<keyword evidence="7" id="KW-0864">Zinc transport</keyword>
<dbReference type="InterPro" id="IPR027470">
    <property type="entry name" value="Cation_efflux_CTD"/>
</dbReference>
<evidence type="ECO:0000256" key="7">
    <source>
        <dbReference type="ARBA" id="ARBA00022906"/>
    </source>
</evidence>
<evidence type="ECO:0000256" key="13">
    <source>
        <dbReference type="SAM" id="MobiDB-lite"/>
    </source>
</evidence>
<evidence type="ECO:0000256" key="11">
    <source>
        <dbReference type="ARBA" id="ARBA00023329"/>
    </source>
</evidence>
<dbReference type="OrthoDB" id="9944568at2759"/>
<keyword evidence="11" id="KW-0968">Cytoplasmic vesicle</keyword>
<dbReference type="PANTHER" id="PTHR11562">
    <property type="entry name" value="CATION EFFLUX PROTEIN/ ZINC TRANSPORTER"/>
    <property type="match status" value="1"/>
</dbReference>
<evidence type="ECO:0000256" key="5">
    <source>
        <dbReference type="ARBA" id="ARBA00022723"/>
    </source>
</evidence>
<evidence type="ECO:0000256" key="1">
    <source>
        <dbReference type="ARBA" id="ARBA00004638"/>
    </source>
</evidence>
<evidence type="ECO:0000256" key="12">
    <source>
        <dbReference type="ARBA" id="ARBA00048349"/>
    </source>
</evidence>
<feature type="region of interest" description="Disordered" evidence="13">
    <location>
        <begin position="29"/>
        <end position="61"/>
    </location>
</feature>
<dbReference type="NCBIfam" id="TIGR01297">
    <property type="entry name" value="CDF"/>
    <property type="match status" value="1"/>
</dbReference>
<dbReference type="EnsemblMetazoa" id="XM_014384793.2">
    <property type="protein sequence ID" value="XP_014240279.1"/>
    <property type="gene ID" value="LOC106661423"/>
</dbReference>
<dbReference type="GeneID" id="106661423"/>
<dbReference type="InterPro" id="IPR027469">
    <property type="entry name" value="Cation_efflux_TMD_sf"/>
</dbReference>
<evidence type="ECO:0000256" key="8">
    <source>
        <dbReference type="ARBA" id="ARBA00022989"/>
    </source>
</evidence>
<keyword evidence="3" id="KW-0813">Transport</keyword>
<dbReference type="GO" id="GO:0030658">
    <property type="term" value="C:transport vesicle membrane"/>
    <property type="evidence" value="ECO:0007669"/>
    <property type="project" value="UniProtKB-SubCell"/>
</dbReference>
<name>A0A8I6RAK9_CIMLE</name>
<dbReference type="GO" id="GO:0010043">
    <property type="term" value="P:response to zinc ion"/>
    <property type="evidence" value="ECO:0007669"/>
    <property type="project" value="TreeGrafter"/>
</dbReference>
<keyword evidence="9" id="KW-0406">Ion transport</keyword>
<keyword evidence="4 14" id="KW-0812">Transmembrane</keyword>
<feature type="transmembrane region" description="Helical" evidence="14">
    <location>
        <begin position="106"/>
        <end position="127"/>
    </location>
</feature>
<feature type="domain" description="Cation efflux protein cytoplasmic" evidence="16">
    <location>
        <begin position="314"/>
        <end position="388"/>
    </location>
</feature>
<dbReference type="Pfam" id="PF16916">
    <property type="entry name" value="ZT_dimer"/>
    <property type="match status" value="1"/>
</dbReference>
<evidence type="ECO:0000259" key="16">
    <source>
        <dbReference type="Pfam" id="PF16916"/>
    </source>
</evidence>
<accession>A0A8I6RAK9</accession>
<keyword evidence="6" id="KW-0862">Zinc</keyword>
<dbReference type="RefSeq" id="XP_014240279.1">
    <property type="nucleotide sequence ID" value="XM_014384793.2"/>
</dbReference>
<feature type="transmembrane region" description="Helical" evidence="14">
    <location>
        <begin position="207"/>
        <end position="231"/>
    </location>
</feature>
<proteinExistence type="inferred from homology"/>
<comment type="subcellular location">
    <subcellularLocation>
        <location evidence="1">Cytoplasmic vesicle</location>
        <location evidence="1">Secretory vesicle membrane</location>
        <topology evidence="1">Multi-pass membrane protein</topology>
    </subcellularLocation>
</comment>
<dbReference type="GO" id="GO:0046872">
    <property type="term" value="F:metal ion binding"/>
    <property type="evidence" value="ECO:0007669"/>
    <property type="project" value="UniProtKB-KW"/>
</dbReference>
<feature type="domain" description="Cation efflux protein transmembrane" evidence="15">
    <location>
        <begin position="106"/>
        <end position="310"/>
    </location>
</feature>
<comment type="similarity">
    <text evidence="2">Belongs to the cation diffusion facilitator (CDF) transporter (TC 2.A.4) family. SLC30A subfamily.</text>
</comment>
<evidence type="ECO:0000256" key="3">
    <source>
        <dbReference type="ARBA" id="ARBA00022448"/>
    </source>
</evidence>
<keyword evidence="5" id="KW-0479">Metal-binding</keyword>
<dbReference type="Proteomes" id="UP000494040">
    <property type="component" value="Unassembled WGS sequence"/>
</dbReference>
<keyword evidence="18" id="KW-1185">Reference proteome</keyword>
<dbReference type="GO" id="GO:0005886">
    <property type="term" value="C:plasma membrane"/>
    <property type="evidence" value="ECO:0007669"/>
    <property type="project" value="TreeGrafter"/>
</dbReference>
<evidence type="ECO:0000256" key="6">
    <source>
        <dbReference type="ARBA" id="ARBA00022833"/>
    </source>
</evidence>
<dbReference type="Gene3D" id="1.20.1510.10">
    <property type="entry name" value="Cation efflux protein transmembrane domain"/>
    <property type="match status" value="1"/>
</dbReference>
<evidence type="ECO:0000313" key="18">
    <source>
        <dbReference type="Proteomes" id="UP000494040"/>
    </source>
</evidence>
<dbReference type="SUPFAM" id="SSF160240">
    <property type="entry name" value="Cation efflux protein cytoplasmic domain-like"/>
    <property type="match status" value="1"/>
</dbReference>
<evidence type="ECO:0000256" key="10">
    <source>
        <dbReference type="ARBA" id="ARBA00023136"/>
    </source>
</evidence>
<evidence type="ECO:0008006" key="19">
    <source>
        <dbReference type="Google" id="ProtNLM"/>
    </source>
</evidence>
<dbReference type="InterPro" id="IPR058533">
    <property type="entry name" value="Cation_efflux_TM"/>
</dbReference>
<keyword evidence="8 14" id="KW-1133">Transmembrane helix</keyword>